<gene>
    <name evidence="1" type="ORF">B0T22DRAFT_445502</name>
</gene>
<dbReference type="Proteomes" id="UP001270362">
    <property type="component" value="Unassembled WGS sequence"/>
</dbReference>
<dbReference type="EMBL" id="JAULSO010000007">
    <property type="protein sequence ID" value="KAK3681291.1"/>
    <property type="molecule type" value="Genomic_DNA"/>
</dbReference>
<reference evidence="1" key="1">
    <citation type="journal article" date="2023" name="Mol. Phylogenet. Evol.">
        <title>Genome-scale phylogeny and comparative genomics of the fungal order Sordariales.</title>
        <authorList>
            <person name="Hensen N."/>
            <person name="Bonometti L."/>
            <person name="Westerberg I."/>
            <person name="Brannstrom I.O."/>
            <person name="Guillou S."/>
            <person name="Cros-Aarteil S."/>
            <person name="Calhoun S."/>
            <person name="Haridas S."/>
            <person name="Kuo A."/>
            <person name="Mondo S."/>
            <person name="Pangilinan J."/>
            <person name="Riley R."/>
            <person name="LaButti K."/>
            <person name="Andreopoulos B."/>
            <person name="Lipzen A."/>
            <person name="Chen C."/>
            <person name="Yan M."/>
            <person name="Daum C."/>
            <person name="Ng V."/>
            <person name="Clum A."/>
            <person name="Steindorff A."/>
            <person name="Ohm R.A."/>
            <person name="Martin F."/>
            <person name="Silar P."/>
            <person name="Natvig D.O."/>
            <person name="Lalanne C."/>
            <person name="Gautier V."/>
            <person name="Ament-Velasquez S.L."/>
            <person name="Kruys A."/>
            <person name="Hutchinson M.I."/>
            <person name="Powell A.J."/>
            <person name="Barry K."/>
            <person name="Miller A.N."/>
            <person name="Grigoriev I.V."/>
            <person name="Debuchy R."/>
            <person name="Gladieux P."/>
            <person name="Hiltunen Thoren M."/>
            <person name="Johannesson H."/>
        </authorList>
    </citation>
    <scope>NUCLEOTIDE SEQUENCE</scope>
    <source>
        <strain evidence="1">CBS 314.62</strain>
    </source>
</reference>
<protein>
    <submittedName>
        <fullName evidence="1">Uncharacterized protein</fullName>
    </submittedName>
</protein>
<dbReference type="AlphaFoldDB" id="A0AAE0WZ26"/>
<accession>A0AAE0WZ26</accession>
<sequence length="284" mass="30731">MERYKVTFVSASGREETILVPFQSVNSIATFHEEIVRQLRKAKVQVESSDLQFRLDSTTGGLLCEDDPIGSVILDPRQEVVFALEKYSAKPSVIVDLASPVSPPDDVKIEPLDDIVRPEIAPSGMPTIPPESTAVSNTTTLRQLRQNILKHLSLPDDSETSTPSNQLECNCSLAQTILIHSKTVMEPMDCTGLGLGQDTVLNAVKERLHFLGSDSEVEEGGSPPPIVTIFSAARHEEEIQTDPSDTTGTSEKISSAILDLHTAESPFSTSHLDLSLSELGLGAV</sequence>
<name>A0AAE0WZ26_9PEZI</name>
<keyword evidence="2" id="KW-1185">Reference proteome</keyword>
<proteinExistence type="predicted"/>
<comment type="caution">
    <text evidence="1">The sequence shown here is derived from an EMBL/GenBank/DDBJ whole genome shotgun (WGS) entry which is preliminary data.</text>
</comment>
<evidence type="ECO:0000313" key="2">
    <source>
        <dbReference type="Proteomes" id="UP001270362"/>
    </source>
</evidence>
<reference evidence="1" key="2">
    <citation type="submission" date="2023-06" db="EMBL/GenBank/DDBJ databases">
        <authorList>
            <consortium name="Lawrence Berkeley National Laboratory"/>
            <person name="Haridas S."/>
            <person name="Hensen N."/>
            <person name="Bonometti L."/>
            <person name="Westerberg I."/>
            <person name="Brannstrom I.O."/>
            <person name="Guillou S."/>
            <person name="Cros-Aarteil S."/>
            <person name="Calhoun S."/>
            <person name="Kuo A."/>
            <person name="Mondo S."/>
            <person name="Pangilinan J."/>
            <person name="Riley R."/>
            <person name="Labutti K."/>
            <person name="Andreopoulos B."/>
            <person name="Lipzen A."/>
            <person name="Chen C."/>
            <person name="Yanf M."/>
            <person name="Daum C."/>
            <person name="Ng V."/>
            <person name="Clum A."/>
            <person name="Steindorff A."/>
            <person name="Ohm R."/>
            <person name="Martin F."/>
            <person name="Silar P."/>
            <person name="Natvig D."/>
            <person name="Lalanne C."/>
            <person name="Gautier V."/>
            <person name="Ament-Velasquez S.L."/>
            <person name="Kruys A."/>
            <person name="Hutchinson M.I."/>
            <person name="Powell A.J."/>
            <person name="Barry K."/>
            <person name="Miller A.N."/>
            <person name="Grigoriev I.V."/>
            <person name="Debuchy R."/>
            <person name="Gladieux P."/>
            <person name="Thoren M.H."/>
            <person name="Johannesson H."/>
        </authorList>
    </citation>
    <scope>NUCLEOTIDE SEQUENCE</scope>
    <source>
        <strain evidence="1">CBS 314.62</strain>
    </source>
</reference>
<organism evidence="1 2">
    <name type="scientific">Podospora appendiculata</name>
    <dbReference type="NCBI Taxonomy" id="314037"/>
    <lineage>
        <taxon>Eukaryota</taxon>
        <taxon>Fungi</taxon>
        <taxon>Dikarya</taxon>
        <taxon>Ascomycota</taxon>
        <taxon>Pezizomycotina</taxon>
        <taxon>Sordariomycetes</taxon>
        <taxon>Sordariomycetidae</taxon>
        <taxon>Sordariales</taxon>
        <taxon>Podosporaceae</taxon>
        <taxon>Podospora</taxon>
    </lineage>
</organism>
<evidence type="ECO:0000313" key="1">
    <source>
        <dbReference type="EMBL" id="KAK3681291.1"/>
    </source>
</evidence>